<reference evidence="1 2" key="1">
    <citation type="submission" date="2016-06" db="EMBL/GenBank/DDBJ databases">
        <title>Domibacillus iocasae genome sequencing.</title>
        <authorList>
            <person name="Verma A."/>
            <person name="Pal Y."/>
            <person name="Ojha A.K."/>
            <person name="Krishnamurthi S."/>
        </authorList>
    </citation>
    <scope>NUCLEOTIDE SEQUENCE [LARGE SCALE GENOMIC DNA]</scope>
    <source>
        <strain evidence="1 2">DSM 29979</strain>
    </source>
</reference>
<accession>A0A1E7DLY2</accession>
<dbReference type="GO" id="GO:0016787">
    <property type="term" value="F:hydrolase activity"/>
    <property type="evidence" value="ECO:0007669"/>
    <property type="project" value="UniProtKB-KW"/>
</dbReference>
<dbReference type="RefSeq" id="WP_069938696.1">
    <property type="nucleotide sequence ID" value="NZ_MAMP01000022.1"/>
</dbReference>
<dbReference type="OrthoDB" id="2706506at2"/>
<keyword evidence="1" id="KW-0378">Hydrolase</keyword>
<name>A0A1E7DLY2_9BACI</name>
<protein>
    <submittedName>
        <fullName evidence="1">Hydrolase</fullName>
    </submittedName>
</protein>
<dbReference type="EMBL" id="MAMP01000022">
    <property type="protein sequence ID" value="OES44090.1"/>
    <property type="molecule type" value="Genomic_DNA"/>
</dbReference>
<dbReference type="AlphaFoldDB" id="A0A1E7DLY2"/>
<keyword evidence="2" id="KW-1185">Reference proteome</keyword>
<evidence type="ECO:0000313" key="2">
    <source>
        <dbReference type="Proteomes" id="UP000095658"/>
    </source>
</evidence>
<evidence type="ECO:0000313" key="1">
    <source>
        <dbReference type="EMBL" id="OES44090.1"/>
    </source>
</evidence>
<dbReference type="STRING" id="1714016.BA724_07275"/>
<dbReference type="Proteomes" id="UP000095658">
    <property type="component" value="Unassembled WGS sequence"/>
</dbReference>
<gene>
    <name evidence="1" type="ORF">BA724_07275</name>
</gene>
<comment type="caution">
    <text evidence="1">The sequence shown here is derived from an EMBL/GenBank/DDBJ whole genome shotgun (WGS) entry which is preliminary data.</text>
</comment>
<organism evidence="1 2">
    <name type="scientific">Domibacillus iocasae</name>
    <dbReference type="NCBI Taxonomy" id="1714016"/>
    <lineage>
        <taxon>Bacteria</taxon>
        <taxon>Bacillati</taxon>
        <taxon>Bacillota</taxon>
        <taxon>Bacilli</taxon>
        <taxon>Bacillales</taxon>
        <taxon>Bacillaceae</taxon>
        <taxon>Domibacillus</taxon>
    </lineage>
</organism>
<sequence>MEKQPYYVQIASGEIQSKPDVSPWNFRVFANDKEIRSLRELLNGVNDADFGTFWRAHLPAIPYHEDADNDQYDRYMTAVYEKIYELGDEEAREHIKKWRNNV</sequence>
<proteinExistence type="predicted"/>